<organism evidence="1 2">
    <name type="scientific">Eretmocerus hayati</name>
    <dbReference type="NCBI Taxonomy" id="131215"/>
    <lineage>
        <taxon>Eukaryota</taxon>
        <taxon>Metazoa</taxon>
        <taxon>Ecdysozoa</taxon>
        <taxon>Arthropoda</taxon>
        <taxon>Hexapoda</taxon>
        <taxon>Insecta</taxon>
        <taxon>Pterygota</taxon>
        <taxon>Neoptera</taxon>
        <taxon>Endopterygota</taxon>
        <taxon>Hymenoptera</taxon>
        <taxon>Apocrita</taxon>
        <taxon>Proctotrupomorpha</taxon>
        <taxon>Chalcidoidea</taxon>
        <taxon>Aphelinidae</taxon>
        <taxon>Aphelininae</taxon>
        <taxon>Eretmocerus</taxon>
    </lineage>
</organism>
<protein>
    <submittedName>
        <fullName evidence="1">Uncharacterized protein</fullName>
    </submittedName>
</protein>
<dbReference type="Proteomes" id="UP001239111">
    <property type="component" value="Chromosome 1"/>
</dbReference>
<name>A0ACC2PUC6_9HYME</name>
<dbReference type="EMBL" id="CM056741">
    <property type="protein sequence ID" value="KAJ8686563.1"/>
    <property type="molecule type" value="Genomic_DNA"/>
</dbReference>
<evidence type="ECO:0000313" key="1">
    <source>
        <dbReference type="EMBL" id="KAJ8686563.1"/>
    </source>
</evidence>
<gene>
    <name evidence="1" type="ORF">QAD02_022357</name>
</gene>
<reference evidence="1" key="1">
    <citation type="submission" date="2023-04" db="EMBL/GenBank/DDBJ databases">
        <title>A chromosome-level genome assembly of the parasitoid wasp Eretmocerus hayati.</title>
        <authorList>
            <person name="Zhong Y."/>
            <person name="Liu S."/>
            <person name="Liu Y."/>
        </authorList>
    </citation>
    <scope>NUCLEOTIDE SEQUENCE</scope>
    <source>
        <strain evidence="1">ZJU_SS_LIU_2023</strain>
    </source>
</reference>
<accession>A0ACC2PUC6</accession>
<sequence>MKFLFSFCIALSLVVASLSAAVPEINSDEDNASATLKPYSALSGYDYSDEERESRNELANPVLDQVFKFFLQTLEKTFGQLPQILNSELIKQMTQMVPGVLDEPKDEDTSETPETGDLDAFKEGESEVEEKVEVPLPYRKRGKPTAAHDVYEQHHRVQLQKVPAPQKLRSYAPGIYVRACRHYARNFKNDKNPLKKGLLKNFCKKVLKGKKH</sequence>
<evidence type="ECO:0000313" key="2">
    <source>
        <dbReference type="Proteomes" id="UP001239111"/>
    </source>
</evidence>
<keyword evidence="2" id="KW-1185">Reference proteome</keyword>
<proteinExistence type="predicted"/>
<comment type="caution">
    <text evidence="1">The sequence shown here is derived from an EMBL/GenBank/DDBJ whole genome shotgun (WGS) entry which is preliminary data.</text>
</comment>